<keyword evidence="1" id="KW-1133">Transmembrane helix</keyword>
<organism evidence="2 3">
    <name type="scientific">Candidatus Falkowbacteria bacterium GW2011_GWA2_41_14</name>
    <dbReference type="NCBI Taxonomy" id="1618635"/>
    <lineage>
        <taxon>Bacteria</taxon>
        <taxon>Candidatus Falkowiibacteriota</taxon>
    </lineage>
</organism>
<gene>
    <name evidence="2" type="ORF">UU43_C0002G0078</name>
</gene>
<keyword evidence="1" id="KW-0472">Membrane</keyword>
<name>A0A0G0USN1_9BACT</name>
<feature type="transmembrane region" description="Helical" evidence="1">
    <location>
        <begin position="36"/>
        <end position="55"/>
    </location>
</feature>
<reference evidence="2 3" key="1">
    <citation type="journal article" date="2015" name="Nature">
        <title>rRNA introns, odd ribosomes, and small enigmatic genomes across a large radiation of phyla.</title>
        <authorList>
            <person name="Brown C.T."/>
            <person name="Hug L.A."/>
            <person name="Thomas B.C."/>
            <person name="Sharon I."/>
            <person name="Castelle C.J."/>
            <person name="Singh A."/>
            <person name="Wilkins M.J."/>
            <person name="Williams K.H."/>
            <person name="Banfield J.F."/>
        </authorList>
    </citation>
    <scope>NUCLEOTIDE SEQUENCE [LARGE SCALE GENOMIC DNA]</scope>
</reference>
<dbReference type="AlphaFoldDB" id="A0A0G0USN1"/>
<feature type="transmembrane region" description="Helical" evidence="1">
    <location>
        <begin position="67"/>
        <end position="89"/>
    </location>
</feature>
<feature type="transmembrane region" description="Helical" evidence="1">
    <location>
        <begin position="109"/>
        <end position="131"/>
    </location>
</feature>
<evidence type="ECO:0000256" key="1">
    <source>
        <dbReference type="SAM" id="Phobius"/>
    </source>
</evidence>
<dbReference type="Proteomes" id="UP000034190">
    <property type="component" value="Unassembled WGS sequence"/>
</dbReference>
<keyword evidence="1" id="KW-0812">Transmembrane</keyword>
<proteinExistence type="predicted"/>
<dbReference type="InterPro" id="IPR045466">
    <property type="entry name" value="DUF6498"/>
</dbReference>
<dbReference type="Pfam" id="PF20108">
    <property type="entry name" value="DUF6498"/>
    <property type="match status" value="1"/>
</dbReference>
<evidence type="ECO:0000313" key="2">
    <source>
        <dbReference type="EMBL" id="KKR91769.1"/>
    </source>
</evidence>
<comment type="caution">
    <text evidence="2">The sequence shown here is derived from an EMBL/GenBank/DDBJ whole genome shotgun (WGS) entry which is preliminary data.</text>
</comment>
<sequence>MKKIDSSDIVLIFANCVPLIGVLFFDWTLFSLLTSYWLETGVMGIFIFIKSIYLFKATSIGVFAVNGFGILITCSGFMFGHFIGIMALFSVLPGGDGWTGLNLFSQSLLQLLTMFIALMISHGYSFFYNFIGRNEKALIIELVKTGHEDANSPKIGEMIMGNFIIRIFLIQFTVVLGGIILALTKVTIYLSAIFIIIKTAIDLVLHRKKHNMVRLN</sequence>
<protein>
    <submittedName>
        <fullName evidence="2">Uncharacterized protein</fullName>
    </submittedName>
</protein>
<feature type="transmembrane region" description="Helical" evidence="1">
    <location>
        <begin position="163"/>
        <end position="182"/>
    </location>
</feature>
<dbReference type="EMBL" id="LCAP01000002">
    <property type="protein sequence ID" value="KKR91769.1"/>
    <property type="molecule type" value="Genomic_DNA"/>
</dbReference>
<evidence type="ECO:0000313" key="3">
    <source>
        <dbReference type="Proteomes" id="UP000034190"/>
    </source>
</evidence>
<accession>A0A0G0USN1</accession>
<feature type="transmembrane region" description="Helical" evidence="1">
    <location>
        <begin position="188"/>
        <end position="205"/>
    </location>
</feature>
<feature type="transmembrane region" description="Helical" evidence="1">
    <location>
        <begin position="9"/>
        <end position="30"/>
    </location>
</feature>